<protein>
    <submittedName>
        <fullName evidence="1">Uncharacterized protein</fullName>
    </submittedName>
</protein>
<reference evidence="1 2" key="1">
    <citation type="submission" date="2019-08" db="EMBL/GenBank/DDBJ databases">
        <title>The genome of the soybean aphid Biotype 1, its phylome, world population structure and adaptation to the North American continent.</title>
        <authorList>
            <person name="Giordano R."/>
            <person name="Donthu R.K."/>
            <person name="Hernandez A.G."/>
            <person name="Wright C.L."/>
            <person name="Zimin A.V."/>
        </authorList>
    </citation>
    <scope>NUCLEOTIDE SEQUENCE [LARGE SCALE GENOMIC DNA]</scope>
    <source>
        <tissue evidence="1">Whole aphids</tissue>
    </source>
</reference>
<dbReference type="Proteomes" id="UP000475862">
    <property type="component" value="Unassembled WGS sequence"/>
</dbReference>
<sequence length="470" mass="54192">MIDFKINVDSTFVNMTRFLTYRTPETNTNIRYILSHAYFISIKSGIELSISISVLVCNHSSYAYLINITFLVKFGNVPIPTIISNYENVYYRYYVELSSNNTIFFETILYQVPPLAFYDSWSQNINIILTKTNEPRTDAKNILCDDSFAGVRPGFPFDQCSGNESPGSKGMETHFVFEFYYIISLTIIVIDACYNIYNSVFITSATLTLLNSVNECIISVVRLFFSFKRLLQSNLNKPKWVCWILRNGLELGYGFNIAYLYINIEKIITTVSKFLKIYRCRILGSNLLSSFTDSISKHSIYSSWFLLILIHHQKILVLSFSFEIVRCGKYSFQLSVSSLIPFSFIAYNARSKPSSLETLINTGISYGTSFSGILGKNFRLQLLQQLDQKVKKDCISMARYIIYIKKDLLTMTDPGLERRHSTISSELFVGHPSMFAIYFYMTNDKKHFHFEPIFKFNVSSYVPFDIGEII</sequence>
<keyword evidence="2" id="KW-1185">Reference proteome</keyword>
<accession>A0A6G0UAW7</accession>
<evidence type="ECO:0000313" key="1">
    <source>
        <dbReference type="EMBL" id="KAE9545769.1"/>
    </source>
</evidence>
<evidence type="ECO:0000313" key="2">
    <source>
        <dbReference type="Proteomes" id="UP000475862"/>
    </source>
</evidence>
<comment type="caution">
    <text evidence="1">The sequence shown here is derived from an EMBL/GenBank/DDBJ whole genome shotgun (WGS) entry which is preliminary data.</text>
</comment>
<organism evidence="1 2">
    <name type="scientific">Aphis glycines</name>
    <name type="common">Soybean aphid</name>
    <dbReference type="NCBI Taxonomy" id="307491"/>
    <lineage>
        <taxon>Eukaryota</taxon>
        <taxon>Metazoa</taxon>
        <taxon>Ecdysozoa</taxon>
        <taxon>Arthropoda</taxon>
        <taxon>Hexapoda</taxon>
        <taxon>Insecta</taxon>
        <taxon>Pterygota</taxon>
        <taxon>Neoptera</taxon>
        <taxon>Paraneoptera</taxon>
        <taxon>Hemiptera</taxon>
        <taxon>Sternorrhyncha</taxon>
        <taxon>Aphidomorpha</taxon>
        <taxon>Aphidoidea</taxon>
        <taxon>Aphididae</taxon>
        <taxon>Aphidini</taxon>
        <taxon>Aphis</taxon>
        <taxon>Aphis</taxon>
    </lineage>
</organism>
<name>A0A6G0UAW7_APHGL</name>
<proteinExistence type="predicted"/>
<dbReference type="AlphaFoldDB" id="A0A6G0UAW7"/>
<dbReference type="EMBL" id="VYZN01000001">
    <property type="protein sequence ID" value="KAE9545769.1"/>
    <property type="molecule type" value="Genomic_DNA"/>
</dbReference>
<gene>
    <name evidence="1" type="ORF">AGLY_001312</name>
</gene>